<organism evidence="1 2">
    <name type="scientific">Mucuna pruriens</name>
    <name type="common">Velvet bean</name>
    <name type="synonym">Dolichos pruriens</name>
    <dbReference type="NCBI Taxonomy" id="157652"/>
    <lineage>
        <taxon>Eukaryota</taxon>
        <taxon>Viridiplantae</taxon>
        <taxon>Streptophyta</taxon>
        <taxon>Embryophyta</taxon>
        <taxon>Tracheophyta</taxon>
        <taxon>Spermatophyta</taxon>
        <taxon>Magnoliopsida</taxon>
        <taxon>eudicotyledons</taxon>
        <taxon>Gunneridae</taxon>
        <taxon>Pentapetalae</taxon>
        <taxon>rosids</taxon>
        <taxon>fabids</taxon>
        <taxon>Fabales</taxon>
        <taxon>Fabaceae</taxon>
        <taxon>Papilionoideae</taxon>
        <taxon>50 kb inversion clade</taxon>
        <taxon>NPAAA clade</taxon>
        <taxon>indigoferoid/millettioid clade</taxon>
        <taxon>Phaseoleae</taxon>
        <taxon>Mucuna</taxon>
    </lineage>
</organism>
<dbReference type="OrthoDB" id="1741911at2759"/>
<reference evidence="1" key="1">
    <citation type="submission" date="2018-05" db="EMBL/GenBank/DDBJ databases">
        <title>Draft genome of Mucuna pruriens seed.</title>
        <authorList>
            <person name="Nnadi N.E."/>
            <person name="Vos R."/>
            <person name="Hasami M.H."/>
            <person name="Devisetty U.K."/>
            <person name="Aguiy J.C."/>
        </authorList>
    </citation>
    <scope>NUCLEOTIDE SEQUENCE [LARGE SCALE GENOMIC DNA]</scope>
    <source>
        <strain evidence="1">JCA_2017</strain>
    </source>
</reference>
<sequence length="176" mass="20121">MVGWNIQLFKFDISSKRRGHIKAQALTDFIIELAPVRHRGNGGREWFFSVDKASNQSGSGARVIFKDLDGVLVEQSFGRTGGVLYGDEKDVDGPIFEYFKRDVVLEKATLTRKLIREAFKYTLVGEHLYRKGFSFPLLKCLDTNEDEYIMREVHEDICKSHIRGGTLVSKVIRIGY</sequence>
<dbReference type="AlphaFoldDB" id="A0A371F524"/>
<proteinExistence type="predicted"/>
<comment type="caution">
    <text evidence="1">The sequence shown here is derived from an EMBL/GenBank/DDBJ whole genome shotgun (WGS) entry which is preliminary data.</text>
</comment>
<evidence type="ECO:0000313" key="2">
    <source>
        <dbReference type="Proteomes" id="UP000257109"/>
    </source>
</evidence>
<dbReference type="Proteomes" id="UP000257109">
    <property type="component" value="Unassembled WGS sequence"/>
</dbReference>
<gene>
    <name evidence="1" type="ORF">CR513_47073</name>
</gene>
<dbReference type="EMBL" id="QJKJ01010564">
    <property type="protein sequence ID" value="RDX73335.1"/>
    <property type="molecule type" value="Genomic_DNA"/>
</dbReference>
<name>A0A371F524_MUCPR</name>
<protein>
    <submittedName>
        <fullName evidence="1">Uncharacterized protein</fullName>
    </submittedName>
</protein>
<evidence type="ECO:0000313" key="1">
    <source>
        <dbReference type="EMBL" id="RDX73335.1"/>
    </source>
</evidence>
<accession>A0A371F524</accession>
<dbReference type="PANTHER" id="PTHR48475:SF2">
    <property type="entry name" value="RIBONUCLEASE H"/>
    <property type="match status" value="1"/>
</dbReference>
<keyword evidence="2" id="KW-1185">Reference proteome</keyword>
<feature type="non-terminal residue" evidence="1">
    <location>
        <position position="1"/>
    </location>
</feature>
<dbReference type="PANTHER" id="PTHR48475">
    <property type="entry name" value="RIBONUCLEASE H"/>
    <property type="match status" value="1"/>
</dbReference>